<feature type="compositionally biased region" description="Low complexity" evidence="3">
    <location>
        <begin position="298"/>
        <end position="311"/>
    </location>
</feature>
<dbReference type="AlphaFoldDB" id="A0AAD5SUM2"/>
<comment type="caution">
    <text evidence="5">The sequence shown here is derived from an EMBL/GenBank/DDBJ whole genome shotgun (WGS) entry which is preliminary data.</text>
</comment>
<gene>
    <name evidence="5" type="primary">SNF1_1</name>
    <name evidence="5" type="ORF">HK100_003045</name>
</gene>
<evidence type="ECO:0000256" key="3">
    <source>
        <dbReference type="SAM" id="MobiDB-lite"/>
    </source>
</evidence>
<dbReference type="FunFam" id="1.10.510.10:FF:000571">
    <property type="entry name" value="Maternal embryonic leucine zipper kinase"/>
    <property type="match status" value="1"/>
</dbReference>
<evidence type="ECO:0000256" key="1">
    <source>
        <dbReference type="ARBA" id="ARBA00022741"/>
    </source>
</evidence>
<dbReference type="PANTHER" id="PTHR24346">
    <property type="entry name" value="MAP/MICROTUBULE AFFINITY-REGULATING KINASE"/>
    <property type="match status" value="1"/>
</dbReference>
<dbReference type="InterPro" id="IPR008271">
    <property type="entry name" value="Ser/Thr_kinase_AS"/>
</dbReference>
<dbReference type="SMART" id="SM00220">
    <property type="entry name" value="S_TKc"/>
    <property type="match status" value="1"/>
</dbReference>
<dbReference type="PROSITE" id="PS50011">
    <property type="entry name" value="PROTEIN_KINASE_DOM"/>
    <property type="match status" value="1"/>
</dbReference>
<evidence type="ECO:0000256" key="2">
    <source>
        <dbReference type="ARBA" id="ARBA00022840"/>
    </source>
</evidence>
<dbReference type="GO" id="GO:0004674">
    <property type="term" value="F:protein serine/threonine kinase activity"/>
    <property type="evidence" value="ECO:0007669"/>
    <property type="project" value="UniProtKB-KW"/>
</dbReference>
<evidence type="ECO:0000313" key="6">
    <source>
        <dbReference type="Proteomes" id="UP001211907"/>
    </source>
</evidence>
<dbReference type="Gene3D" id="1.10.510.10">
    <property type="entry name" value="Transferase(Phosphotransferase) domain 1"/>
    <property type="match status" value="1"/>
</dbReference>
<dbReference type="InterPro" id="IPR000719">
    <property type="entry name" value="Prot_kinase_dom"/>
</dbReference>
<sequence>MRQLHHPHITKLYEVITTPTDVIMVLEYAGGELFNYIVERGRMTEDETRRFFQQLVNAVEYSHLNHIVHRDLKPENVLLDEWNQVKIADFGLSNLMLDGDFLRTSCGSPNYAAPEVISRKLYEGPEIDVWTGHFTLPTYLSPATRSLLLAMLTINPLKRITFAQIRKNDWFNTNLPDYLKSVKKLVVSMGKIDMTLVLEISKKMGFSPEAVFTTLSTAKNNQIKVAYQLMYDHHKVVMKAGGIQNISINCSTNWKLQTVFILCSLIRVNQVLHTEISSRSSMREEIPLNSIRIHKPKLSQQQQKQADPPTQLGKKPKSNKFGIRSRSPTFDIMLEIYRALQSCGMS</sequence>
<keyword evidence="6" id="KW-1185">Reference proteome</keyword>
<dbReference type="InterPro" id="IPR028375">
    <property type="entry name" value="KA1/Ssp2_C"/>
</dbReference>
<accession>A0AAD5SUM2</accession>
<dbReference type="EMBL" id="JADGJH010001731">
    <property type="protein sequence ID" value="KAJ3110420.1"/>
    <property type="molecule type" value="Genomic_DNA"/>
</dbReference>
<dbReference type="GO" id="GO:0005737">
    <property type="term" value="C:cytoplasm"/>
    <property type="evidence" value="ECO:0007669"/>
    <property type="project" value="TreeGrafter"/>
</dbReference>
<keyword evidence="2" id="KW-0067">ATP-binding</keyword>
<dbReference type="Pfam" id="PF00069">
    <property type="entry name" value="Pkinase"/>
    <property type="match status" value="1"/>
</dbReference>
<keyword evidence="5" id="KW-0418">Kinase</keyword>
<feature type="region of interest" description="Disordered" evidence="3">
    <location>
        <begin position="293"/>
        <end position="324"/>
    </location>
</feature>
<dbReference type="PROSITE" id="PS00108">
    <property type="entry name" value="PROTEIN_KINASE_ST"/>
    <property type="match status" value="1"/>
</dbReference>
<keyword evidence="1" id="KW-0547">Nucleotide-binding</keyword>
<dbReference type="InterPro" id="IPR011009">
    <property type="entry name" value="Kinase-like_dom_sf"/>
</dbReference>
<dbReference type="Gene3D" id="3.30.310.80">
    <property type="entry name" value="Kinase associated domain 1, KA1"/>
    <property type="match status" value="1"/>
</dbReference>
<feature type="domain" description="Protein kinase" evidence="4">
    <location>
        <begin position="1"/>
        <end position="237"/>
    </location>
</feature>
<keyword evidence="5" id="KW-0808">Transferase</keyword>
<dbReference type="GO" id="GO:0005524">
    <property type="term" value="F:ATP binding"/>
    <property type="evidence" value="ECO:0007669"/>
    <property type="project" value="UniProtKB-KW"/>
</dbReference>
<evidence type="ECO:0000259" key="4">
    <source>
        <dbReference type="PROSITE" id="PS50011"/>
    </source>
</evidence>
<dbReference type="GO" id="GO:0035556">
    <property type="term" value="P:intracellular signal transduction"/>
    <property type="evidence" value="ECO:0007669"/>
    <property type="project" value="TreeGrafter"/>
</dbReference>
<dbReference type="SUPFAM" id="SSF56112">
    <property type="entry name" value="Protein kinase-like (PK-like)"/>
    <property type="match status" value="1"/>
</dbReference>
<name>A0AAD5SUM2_9FUNG</name>
<dbReference type="Proteomes" id="UP001211907">
    <property type="component" value="Unassembled WGS sequence"/>
</dbReference>
<dbReference type="SUPFAM" id="SSF103243">
    <property type="entry name" value="KA1-like"/>
    <property type="match status" value="1"/>
</dbReference>
<protein>
    <submittedName>
        <fullName evidence="5">Protein kinase</fullName>
    </submittedName>
</protein>
<evidence type="ECO:0000313" key="5">
    <source>
        <dbReference type="EMBL" id="KAJ3110420.1"/>
    </source>
</evidence>
<organism evidence="5 6">
    <name type="scientific">Physocladia obscura</name>
    <dbReference type="NCBI Taxonomy" id="109957"/>
    <lineage>
        <taxon>Eukaryota</taxon>
        <taxon>Fungi</taxon>
        <taxon>Fungi incertae sedis</taxon>
        <taxon>Chytridiomycota</taxon>
        <taxon>Chytridiomycota incertae sedis</taxon>
        <taxon>Chytridiomycetes</taxon>
        <taxon>Chytridiales</taxon>
        <taxon>Chytriomycetaceae</taxon>
        <taxon>Physocladia</taxon>
    </lineage>
</organism>
<proteinExistence type="predicted"/>
<dbReference type="PANTHER" id="PTHR24346:SF110">
    <property type="entry name" value="NON-SPECIFIC SERINE_THREONINE PROTEIN KINASE"/>
    <property type="match status" value="1"/>
</dbReference>
<reference evidence="5" key="1">
    <citation type="submission" date="2020-05" db="EMBL/GenBank/DDBJ databases">
        <title>Phylogenomic resolution of chytrid fungi.</title>
        <authorList>
            <person name="Stajich J.E."/>
            <person name="Amses K."/>
            <person name="Simmons R."/>
            <person name="Seto K."/>
            <person name="Myers J."/>
            <person name="Bonds A."/>
            <person name="Quandt C.A."/>
            <person name="Barry K."/>
            <person name="Liu P."/>
            <person name="Grigoriev I."/>
            <person name="Longcore J.E."/>
            <person name="James T.Y."/>
        </authorList>
    </citation>
    <scope>NUCLEOTIDE SEQUENCE</scope>
    <source>
        <strain evidence="5">JEL0513</strain>
    </source>
</reference>